<evidence type="ECO:0000313" key="3">
    <source>
        <dbReference type="EMBL" id="KAJ7036013.1"/>
    </source>
</evidence>
<comment type="caution">
    <text evidence="3">The sequence shown here is derived from an EMBL/GenBank/DDBJ whole genome shotgun (WGS) entry which is preliminary data.</text>
</comment>
<evidence type="ECO:0000256" key="1">
    <source>
        <dbReference type="SAM" id="MobiDB-lite"/>
    </source>
</evidence>
<feature type="domain" description="Bacteriophage T5 Orf172 DNA-binding" evidence="2">
    <location>
        <begin position="578"/>
        <end position="657"/>
    </location>
</feature>
<organism evidence="3 4">
    <name type="scientific">Mycena alexandri</name>
    <dbReference type="NCBI Taxonomy" id="1745969"/>
    <lineage>
        <taxon>Eukaryota</taxon>
        <taxon>Fungi</taxon>
        <taxon>Dikarya</taxon>
        <taxon>Basidiomycota</taxon>
        <taxon>Agaricomycotina</taxon>
        <taxon>Agaricomycetes</taxon>
        <taxon>Agaricomycetidae</taxon>
        <taxon>Agaricales</taxon>
        <taxon>Marasmiineae</taxon>
        <taxon>Mycenaceae</taxon>
        <taxon>Mycena</taxon>
    </lineage>
</organism>
<evidence type="ECO:0000259" key="2">
    <source>
        <dbReference type="Pfam" id="PF10544"/>
    </source>
</evidence>
<accession>A0AAD6SY87</accession>
<feature type="region of interest" description="Disordered" evidence="1">
    <location>
        <begin position="170"/>
        <end position="194"/>
    </location>
</feature>
<dbReference type="EMBL" id="JARJCM010000046">
    <property type="protein sequence ID" value="KAJ7036013.1"/>
    <property type="molecule type" value="Genomic_DNA"/>
</dbReference>
<dbReference type="Pfam" id="PF10544">
    <property type="entry name" value="T5orf172"/>
    <property type="match status" value="1"/>
</dbReference>
<gene>
    <name evidence="3" type="ORF">C8F04DRAFT_1340441</name>
</gene>
<name>A0AAD6SY87_9AGAR</name>
<keyword evidence="4" id="KW-1185">Reference proteome</keyword>
<dbReference type="AlphaFoldDB" id="A0AAD6SY87"/>
<feature type="region of interest" description="Disordered" evidence="1">
    <location>
        <begin position="29"/>
        <end position="79"/>
    </location>
</feature>
<sequence length="695" mass="75868">MTSMCWRWTRRMTATSSGSGMSLMGLDALADNPRPSTCSQSGSESRGFGQGDQAPAEGVARGRGTPVDPARKAAWGGGRAEEIDAVGAGLGTLERRQPRPSPRPQPMYLALASSAEAGAYGHAGVSGGGADVGGGSVEGVADADLPLLPRMHEPGEPPMLPMRGLRDLEDEGTAEERKDREWTGPGLLNDKRTPTPTSALGPFICAFLASLPLRTLPPSFFSPSCATRQRSPAPFLCASTPLRPAAVAAPAFKARLAGALFDDSEGYSMRRGEVVPASVRGVALFERETWPPVGRARPTFGSRADLSFLQTVIVNSFKIPWETWEGAWDMCECVQEGGGRGRDGGGRGCDGEKSNMCGKKAKRRANQTRPFTKAAGRVTDASCGDNNEFCGDDDSGEQDHLRAHVCAFLPLPPHSLHPHSLLSNLPPFSLLSILPPFSGSHTRSWALELGSLASLGHISVPLDFTTFPRLFQPNLRISHSFTNAMARTSALRRRAAAALVSCRLCRVTQQQIGWHVANGDRAWALCAITRCANPQHQAALHLRNRGLYARDGAPGHMYCCASVPTSVYNDVVAGTISQSDFERALRVKVGVAENVFVRRDDYAICDSKGQTHFWLFYVPTRQRYRIERLMHLDFLSRARRNIRKCSGCRKHHREYWRFIFVGPFQRIRARVFALLARIGEPGARLIPLNNYHRVF</sequence>
<evidence type="ECO:0000313" key="4">
    <source>
        <dbReference type="Proteomes" id="UP001218188"/>
    </source>
</evidence>
<feature type="compositionally biased region" description="Polar residues" evidence="1">
    <location>
        <begin position="34"/>
        <end position="44"/>
    </location>
</feature>
<proteinExistence type="predicted"/>
<dbReference type="InterPro" id="IPR018306">
    <property type="entry name" value="Phage_T5_Orf172_DNA-bd"/>
</dbReference>
<protein>
    <recommendedName>
        <fullName evidence="2">Bacteriophage T5 Orf172 DNA-binding domain-containing protein</fullName>
    </recommendedName>
</protein>
<reference evidence="3" key="1">
    <citation type="submission" date="2023-03" db="EMBL/GenBank/DDBJ databases">
        <title>Massive genome expansion in bonnet fungi (Mycena s.s.) driven by repeated elements and novel gene families across ecological guilds.</title>
        <authorList>
            <consortium name="Lawrence Berkeley National Laboratory"/>
            <person name="Harder C.B."/>
            <person name="Miyauchi S."/>
            <person name="Viragh M."/>
            <person name="Kuo A."/>
            <person name="Thoen E."/>
            <person name="Andreopoulos B."/>
            <person name="Lu D."/>
            <person name="Skrede I."/>
            <person name="Drula E."/>
            <person name="Henrissat B."/>
            <person name="Morin E."/>
            <person name="Kohler A."/>
            <person name="Barry K."/>
            <person name="LaButti K."/>
            <person name="Morin E."/>
            <person name="Salamov A."/>
            <person name="Lipzen A."/>
            <person name="Mereny Z."/>
            <person name="Hegedus B."/>
            <person name="Baldrian P."/>
            <person name="Stursova M."/>
            <person name="Weitz H."/>
            <person name="Taylor A."/>
            <person name="Grigoriev I.V."/>
            <person name="Nagy L.G."/>
            <person name="Martin F."/>
            <person name="Kauserud H."/>
        </authorList>
    </citation>
    <scope>NUCLEOTIDE SEQUENCE</scope>
    <source>
        <strain evidence="3">CBHHK200</strain>
    </source>
</reference>
<dbReference type="Proteomes" id="UP001218188">
    <property type="component" value="Unassembled WGS sequence"/>
</dbReference>